<protein>
    <submittedName>
        <fullName evidence="1">Uncharacterized protein</fullName>
    </submittedName>
</protein>
<dbReference type="HOGENOM" id="CLU_2317716_0_0_9"/>
<organism evidence="1 2">
    <name type="scientific">Peptoanaerobacter stomatis</name>
    <dbReference type="NCBI Taxonomy" id="796937"/>
    <lineage>
        <taxon>Bacteria</taxon>
        <taxon>Bacillati</taxon>
        <taxon>Bacillota</taxon>
        <taxon>Clostridia</taxon>
        <taxon>Peptostreptococcales</taxon>
        <taxon>Filifactoraceae</taxon>
        <taxon>Peptoanaerobacter</taxon>
    </lineage>
</organism>
<accession>V9HRS9</accession>
<dbReference type="AlphaFoldDB" id="V9HRS9"/>
<name>V9HRS9_9FIRM</name>
<sequence>MYIIQIATNTSKEEEIKQELAKIFEEAEQKKQERVTIIETINRKDKRSIISIYVNIDIKNHIESIKNIKADDKTQIIIDKLKENAPPATLENIFNYLVK</sequence>
<proteinExistence type="predicted"/>
<gene>
    <name evidence="1" type="ORF">HMPREF9630_00240</name>
</gene>
<evidence type="ECO:0000313" key="1">
    <source>
        <dbReference type="EMBL" id="EHL18515.1"/>
    </source>
</evidence>
<dbReference type="EMBL" id="AFZF02000009">
    <property type="protein sequence ID" value="EHL18515.1"/>
    <property type="molecule type" value="Genomic_DNA"/>
</dbReference>
<reference evidence="1 2" key="1">
    <citation type="submission" date="2012-05" db="EMBL/GenBank/DDBJ databases">
        <title>The Genome Sequence of Eubacteriaceae bacterium CM2.</title>
        <authorList>
            <consortium name="The Broad Institute Genome Sequencing Platform"/>
            <person name="Earl A."/>
            <person name="Ward D."/>
            <person name="Feldgarden M."/>
            <person name="Gevers D."/>
            <person name="Sizova M."/>
            <person name="Hazen A."/>
            <person name="Epstein S."/>
            <person name="Walker B."/>
            <person name="Young S.K."/>
            <person name="Zeng Q."/>
            <person name="Gargeya S."/>
            <person name="Fitzgerald M."/>
            <person name="Haas B."/>
            <person name="Abouelleil A."/>
            <person name="Alvarado L."/>
            <person name="Arachchi H.M."/>
            <person name="Berlin A."/>
            <person name="Chapman S.B."/>
            <person name="Goldberg J."/>
            <person name="Griggs A."/>
            <person name="Gujja S."/>
            <person name="Hansen M."/>
            <person name="Howarth C."/>
            <person name="Imamovic A."/>
            <person name="Larimer J."/>
            <person name="McCowen C."/>
            <person name="Montmayeur A."/>
            <person name="Murphy C."/>
            <person name="Neiman D."/>
            <person name="Pearson M."/>
            <person name="Priest M."/>
            <person name="Roberts A."/>
            <person name="Saif S."/>
            <person name="Shea T."/>
            <person name="Sisk P."/>
            <person name="Sykes S."/>
            <person name="Wortman J."/>
            <person name="Nusbaum C."/>
            <person name="Birren B."/>
        </authorList>
    </citation>
    <scope>NUCLEOTIDE SEQUENCE [LARGE SCALE GENOMIC DNA]</scope>
    <source>
        <strain evidence="1 2">CM2</strain>
    </source>
</reference>
<dbReference type="Proteomes" id="UP000017818">
    <property type="component" value="Unassembled WGS sequence"/>
</dbReference>
<evidence type="ECO:0000313" key="2">
    <source>
        <dbReference type="Proteomes" id="UP000017818"/>
    </source>
</evidence>
<comment type="caution">
    <text evidence="1">The sequence shown here is derived from an EMBL/GenBank/DDBJ whole genome shotgun (WGS) entry which is preliminary data.</text>
</comment>
<dbReference type="RefSeq" id="WP_009527726.1">
    <property type="nucleotide sequence ID" value="NZ_JH815225.1"/>
</dbReference>